<dbReference type="SUPFAM" id="SSF53850">
    <property type="entry name" value="Periplasmic binding protein-like II"/>
    <property type="match status" value="1"/>
</dbReference>
<protein>
    <submittedName>
        <fullName evidence="2">DctP family TRAP transporter solute-binding subunit</fullName>
    </submittedName>
</protein>
<keyword evidence="3" id="KW-1185">Reference proteome</keyword>
<reference evidence="2" key="1">
    <citation type="submission" date="2019-12" db="EMBL/GenBank/DDBJ databases">
        <authorList>
            <person name="zhang j."/>
            <person name="sun C.M."/>
        </authorList>
    </citation>
    <scope>NUCLEOTIDE SEQUENCE</scope>
    <source>
        <strain evidence="2">NS-1</strain>
    </source>
</reference>
<sequence>MKKISIVLFISLLVVAMIGGNILAKDLNPSPENPVTLRIGAGDAQEDLAVGLEYTIIKLFESMVETNTSGAIQVEIFPGGQLGSLMSMLEAVQGGQLEAMSGTGVITSIYPEWQVFSIPYLFQNSDIAMSVMNESDFMADIYEDMREETGVRVLGVAQNGFRHFTNNERVIKTPEDLKGLKFRVMQGQIYQKVVEAAGGTATPIAWSELYTALQTGVVDGQENPISAVKLGSLDEVQKYITLDGHLWSENFLVINDEFFNSLPKKYQVEILNAGKEAALAGTASEHIASYVNGVNYVTEKGMSIYRPTPAELELFKAKTQPSVIEWLSSEIGSDVVEGMLDTVEKYEKKLGYK</sequence>
<dbReference type="GO" id="GO:0055085">
    <property type="term" value="P:transmembrane transport"/>
    <property type="evidence" value="ECO:0007669"/>
    <property type="project" value="InterPro"/>
</dbReference>
<proteinExistence type="predicted"/>
<dbReference type="Proteomes" id="UP000665020">
    <property type="component" value="Chromosome"/>
</dbReference>
<dbReference type="PANTHER" id="PTHR33376">
    <property type="match status" value="1"/>
</dbReference>
<dbReference type="GO" id="GO:0030246">
    <property type="term" value="F:carbohydrate binding"/>
    <property type="evidence" value="ECO:0007669"/>
    <property type="project" value="TreeGrafter"/>
</dbReference>
<dbReference type="EMBL" id="CP046640">
    <property type="protein sequence ID" value="QTL96710.1"/>
    <property type="molecule type" value="Genomic_DNA"/>
</dbReference>
<keyword evidence="1" id="KW-0732">Signal</keyword>
<dbReference type="InterPro" id="IPR018389">
    <property type="entry name" value="DctP_fam"/>
</dbReference>
<dbReference type="RefSeq" id="WP_230868424.1">
    <property type="nucleotide sequence ID" value="NZ_CP046640.1"/>
</dbReference>
<dbReference type="PIRSF" id="PIRSF006470">
    <property type="entry name" value="DctB"/>
    <property type="match status" value="1"/>
</dbReference>
<dbReference type="PANTHER" id="PTHR33376:SF18">
    <property type="entry name" value="2,3-DIKETO-L-GULONATE-BINDING PERIPLASMIC PROTEIN YIAO"/>
    <property type="match status" value="1"/>
</dbReference>
<dbReference type="Gene3D" id="3.40.190.170">
    <property type="entry name" value="Bacterial extracellular solute-binding protein, family 7"/>
    <property type="match status" value="1"/>
</dbReference>
<dbReference type="KEGG" id="ifn:GM661_01335"/>
<dbReference type="NCBIfam" id="NF037995">
    <property type="entry name" value="TRAP_S1"/>
    <property type="match status" value="1"/>
</dbReference>
<accession>A0A8A7K6C0</accession>
<dbReference type="GO" id="GO:0030288">
    <property type="term" value="C:outer membrane-bounded periplasmic space"/>
    <property type="evidence" value="ECO:0007669"/>
    <property type="project" value="InterPro"/>
</dbReference>
<name>A0A8A7K6C0_9FIRM</name>
<evidence type="ECO:0000256" key="1">
    <source>
        <dbReference type="ARBA" id="ARBA00022729"/>
    </source>
</evidence>
<evidence type="ECO:0000313" key="3">
    <source>
        <dbReference type="Proteomes" id="UP000665020"/>
    </source>
</evidence>
<dbReference type="Pfam" id="PF03480">
    <property type="entry name" value="DctP"/>
    <property type="match status" value="1"/>
</dbReference>
<dbReference type="InterPro" id="IPR038404">
    <property type="entry name" value="TRAP_DctP_sf"/>
</dbReference>
<gene>
    <name evidence="2" type="ORF">GM661_01335</name>
</gene>
<dbReference type="InterPro" id="IPR004682">
    <property type="entry name" value="TRAP_DctP"/>
</dbReference>
<organism evidence="2 3">
    <name type="scientific">Iocasia fonsfrigidae</name>
    <dbReference type="NCBI Taxonomy" id="2682810"/>
    <lineage>
        <taxon>Bacteria</taxon>
        <taxon>Bacillati</taxon>
        <taxon>Bacillota</taxon>
        <taxon>Clostridia</taxon>
        <taxon>Halanaerobiales</taxon>
        <taxon>Halanaerobiaceae</taxon>
        <taxon>Iocasia</taxon>
    </lineage>
</organism>
<dbReference type="AlphaFoldDB" id="A0A8A7K6C0"/>
<dbReference type="NCBIfam" id="TIGR00787">
    <property type="entry name" value="dctP"/>
    <property type="match status" value="1"/>
</dbReference>
<evidence type="ECO:0000313" key="2">
    <source>
        <dbReference type="EMBL" id="QTL96710.1"/>
    </source>
</evidence>